<accession>A0ABQ4PKJ1</accession>
<name>A0ABQ4PKJ1_9GAMM</name>
<dbReference type="EMBL" id="BPEY01000057">
    <property type="protein sequence ID" value="GIU48445.1"/>
    <property type="molecule type" value="Genomic_DNA"/>
</dbReference>
<organism evidence="1 2">
    <name type="scientific">Shewanella sairae</name>
    <dbReference type="NCBI Taxonomy" id="190310"/>
    <lineage>
        <taxon>Bacteria</taxon>
        <taxon>Pseudomonadati</taxon>
        <taxon>Pseudomonadota</taxon>
        <taxon>Gammaproteobacteria</taxon>
        <taxon>Alteromonadales</taxon>
        <taxon>Shewanellaceae</taxon>
        <taxon>Shewanella</taxon>
    </lineage>
</organism>
<keyword evidence="2" id="KW-1185">Reference proteome</keyword>
<sequence>MINNRLNKQQVITAAILMLLVAAVQVSTERAGDWMFIGLNLIEIGSEAPLNLGRVSEVSCFDVQQLIVKAIEWLLATIN</sequence>
<evidence type="ECO:0000313" key="1">
    <source>
        <dbReference type="EMBL" id="GIU48445.1"/>
    </source>
</evidence>
<protein>
    <submittedName>
        <fullName evidence="1">Uncharacterized protein</fullName>
    </submittedName>
</protein>
<reference evidence="1" key="1">
    <citation type="submission" date="2021-05" db="EMBL/GenBank/DDBJ databases">
        <title>Molecular characterization for Shewanella algae harboring chromosomal blaOXA-55-like strains isolated from clinical and environment sample.</title>
        <authorList>
            <person name="Ohama Y."/>
            <person name="Aoki K."/>
            <person name="Harada S."/>
            <person name="Moriya K."/>
            <person name="Ishii Y."/>
            <person name="Tateda K."/>
        </authorList>
    </citation>
    <scope>NUCLEOTIDE SEQUENCE</scope>
    <source>
        <strain evidence="1">JCM 11563</strain>
    </source>
</reference>
<proteinExistence type="predicted"/>
<dbReference type="Proteomes" id="UP000887104">
    <property type="component" value="Unassembled WGS sequence"/>
</dbReference>
<evidence type="ECO:0000313" key="2">
    <source>
        <dbReference type="Proteomes" id="UP000887104"/>
    </source>
</evidence>
<comment type="caution">
    <text evidence="1">The sequence shown here is derived from an EMBL/GenBank/DDBJ whole genome shotgun (WGS) entry which is preliminary data.</text>
</comment>
<gene>
    <name evidence="1" type="ORF">TUM4438_29850</name>
</gene>
<dbReference type="RefSeq" id="WP_220781957.1">
    <property type="nucleotide sequence ID" value="NZ_BPEY01000057.1"/>
</dbReference>